<evidence type="ECO:0000256" key="7">
    <source>
        <dbReference type="RuleBase" id="RU361201"/>
    </source>
</evidence>
<accession>A0AAX4H433</accession>
<dbReference type="GO" id="GO:0000422">
    <property type="term" value="P:autophagy of mitochondrion"/>
    <property type="evidence" value="ECO:0007669"/>
    <property type="project" value="TreeGrafter"/>
</dbReference>
<dbReference type="Pfam" id="PF04110">
    <property type="entry name" value="APG12"/>
    <property type="match status" value="1"/>
</dbReference>
<keyword evidence="5 7" id="KW-0833">Ubl conjugation pathway</keyword>
<reference evidence="9 10" key="1">
    <citation type="submission" date="2023-10" db="EMBL/GenBank/DDBJ databases">
        <title>Draft Genome Sequence of Candida saopaulonensis from a very Premature Infant with Sepsis.</title>
        <authorList>
            <person name="Ning Y."/>
            <person name="Dai R."/>
            <person name="Xiao M."/>
            <person name="Xu Y."/>
            <person name="Yan Q."/>
            <person name="Zhang L."/>
        </authorList>
    </citation>
    <scope>NUCLEOTIDE SEQUENCE [LARGE SCALE GENOMIC DNA]</scope>
    <source>
        <strain evidence="9 10">19XY460</strain>
    </source>
</reference>
<keyword evidence="7" id="KW-0653">Protein transport</keyword>
<dbReference type="GO" id="GO:0034274">
    <property type="term" value="C:Atg12-Atg5-Atg16 complex"/>
    <property type="evidence" value="ECO:0007669"/>
    <property type="project" value="TreeGrafter"/>
</dbReference>
<dbReference type="PANTHER" id="PTHR13385:SF0">
    <property type="entry name" value="UBIQUITIN-LIKE PROTEIN ATG12"/>
    <property type="match status" value="1"/>
</dbReference>
<evidence type="ECO:0000313" key="10">
    <source>
        <dbReference type="Proteomes" id="UP001338582"/>
    </source>
</evidence>
<keyword evidence="4 7" id="KW-1017">Isopeptide bond</keyword>
<comment type="subcellular location">
    <subcellularLocation>
        <location evidence="1 7">Preautophagosomal structure membrane</location>
        <topology evidence="1 7">Peripheral membrane protein</topology>
    </subcellularLocation>
</comment>
<comment type="function">
    <text evidence="7">Ubiquitin-like protein involved in cytoplasm to vacuole transport (Cvt), autophagy vesicles formation, mitophagy, and nucleophagy.</text>
</comment>
<dbReference type="InterPro" id="IPR007242">
    <property type="entry name" value="Atg12"/>
</dbReference>
<dbReference type="Proteomes" id="UP001338582">
    <property type="component" value="Chromosome 1"/>
</dbReference>
<evidence type="ECO:0000256" key="6">
    <source>
        <dbReference type="ARBA" id="ARBA00023006"/>
    </source>
</evidence>
<dbReference type="GO" id="GO:0034727">
    <property type="term" value="P:piecemeal microautophagy of the nucleus"/>
    <property type="evidence" value="ECO:0007669"/>
    <property type="project" value="TreeGrafter"/>
</dbReference>
<feature type="region of interest" description="Disordered" evidence="8">
    <location>
        <begin position="1"/>
        <end position="35"/>
    </location>
</feature>
<keyword evidence="7" id="KW-0813">Transport</keyword>
<dbReference type="SUPFAM" id="SSF54236">
    <property type="entry name" value="Ubiquitin-like"/>
    <property type="match status" value="1"/>
</dbReference>
<dbReference type="InterPro" id="IPR029071">
    <property type="entry name" value="Ubiquitin-like_domsf"/>
</dbReference>
<dbReference type="GO" id="GO:0019776">
    <property type="term" value="F:Atg8-family ligase activity"/>
    <property type="evidence" value="ECO:0007669"/>
    <property type="project" value="TreeGrafter"/>
</dbReference>
<evidence type="ECO:0000256" key="1">
    <source>
        <dbReference type="ARBA" id="ARBA00004623"/>
    </source>
</evidence>
<evidence type="ECO:0000256" key="3">
    <source>
        <dbReference type="ARBA" id="ARBA00015875"/>
    </source>
</evidence>
<dbReference type="GO" id="GO:0000421">
    <property type="term" value="C:autophagosome membrane"/>
    <property type="evidence" value="ECO:0007669"/>
    <property type="project" value="TreeGrafter"/>
</dbReference>
<evidence type="ECO:0000256" key="5">
    <source>
        <dbReference type="ARBA" id="ARBA00022786"/>
    </source>
</evidence>
<dbReference type="AlphaFoldDB" id="A0AAX4H433"/>
<dbReference type="GO" id="GO:0097352">
    <property type="term" value="P:autophagosome maturation"/>
    <property type="evidence" value="ECO:0007669"/>
    <property type="project" value="TreeGrafter"/>
</dbReference>
<dbReference type="GO" id="GO:0015031">
    <property type="term" value="P:protein transport"/>
    <property type="evidence" value="ECO:0007669"/>
    <property type="project" value="UniProtKB-KW"/>
</dbReference>
<comment type="subunit">
    <text evidence="7">Forms a conjugate with ATG5.</text>
</comment>
<dbReference type="EMBL" id="CP138894">
    <property type="protein sequence ID" value="WPK22944.1"/>
    <property type="molecule type" value="Genomic_DNA"/>
</dbReference>
<gene>
    <name evidence="9" type="ORF">PUMCH_000167</name>
</gene>
<keyword evidence="6 7" id="KW-0072">Autophagy</keyword>
<dbReference type="GO" id="GO:0061723">
    <property type="term" value="P:glycophagy"/>
    <property type="evidence" value="ECO:0007669"/>
    <property type="project" value="TreeGrafter"/>
</dbReference>
<dbReference type="RefSeq" id="XP_062875331.1">
    <property type="nucleotide sequence ID" value="XM_063019261.1"/>
</dbReference>
<evidence type="ECO:0000256" key="8">
    <source>
        <dbReference type="SAM" id="MobiDB-lite"/>
    </source>
</evidence>
<organism evidence="9 10">
    <name type="scientific">Australozyma saopauloensis</name>
    <dbReference type="NCBI Taxonomy" id="291208"/>
    <lineage>
        <taxon>Eukaryota</taxon>
        <taxon>Fungi</taxon>
        <taxon>Dikarya</taxon>
        <taxon>Ascomycota</taxon>
        <taxon>Saccharomycotina</taxon>
        <taxon>Pichiomycetes</taxon>
        <taxon>Metschnikowiaceae</taxon>
        <taxon>Australozyma</taxon>
    </lineage>
</organism>
<evidence type="ECO:0000256" key="2">
    <source>
        <dbReference type="ARBA" id="ARBA00007778"/>
    </source>
</evidence>
<dbReference type="GO" id="GO:0034045">
    <property type="term" value="C:phagophore assembly site membrane"/>
    <property type="evidence" value="ECO:0007669"/>
    <property type="project" value="UniProtKB-SubCell"/>
</dbReference>
<evidence type="ECO:0000256" key="4">
    <source>
        <dbReference type="ARBA" id="ARBA00022499"/>
    </source>
</evidence>
<proteinExistence type="inferred from homology"/>
<dbReference type="KEGG" id="asau:88171236"/>
<keyword evidence="7" id="KW-0472">Membrane</keyword>
<dbReference type="GO" id="GO:0000045">
    <property type="term" value="P:autophagosome assembly"/>
    <property type="evidence" value="ECO:0007669"/>
    <property type="project" value="InterPro"/>
</dbReference>
<dbReference type="GeneID" id="88171236"/>
<dbReference type="Gene3D" id="3.10.20.90">
    <property type="entry name" value="Phosphatidylinositol 3-kinase Catalytic Subunit, Chain A, domain 1"/>
    <property type="match status" value="1"/>
</dbReference>
<dbReference type="CDD" id="cd01612">
    <property type="entry name" value="Ubl_ATG12"/>
    <property type="match status" value="1"/>
</dbReference>
<sequence>MPNLLHSDESSDASSENESFAQAEPLDTEADIHSPLQEVNLTKDIPSKESKVAIRFQPIGSTPLIKPQNFQVSGKQTISSIMKFLMKRLRLKTVHIYVLSSFQPTPDESLESLHTLFKTNNELILSYCEQIAYG</sequence>
<comment type="similarity">
    <text evidence="2 7">Belongs to the ATG12 family.</text>
</comment>
<evidence type="ECO:0000313" key="9">
    <source>
        <dbReference type="EMBL" id="WPK22944.1"/>
    </source>
</evidence>
<name>A0AAX4H433_9ASCO</name>
<keyword evidence="10" id="KW-1185">Reference proteome</keyword>
<protein>
    <recommendedName>
        <fullName evidence="3 7">Ubiquitin-like protein ATG12</fullName>
    </recommendedName>
</protein>
<dbReference type="PANTHER" id="PTHR13385">
    <property type="entry name" value="AUTOPHAGY PROTEIN 12"/>
    <property type="match status" value="1"/>
</dbReference>